<organism evidence="1 2">
    <name type="scientific">Trichostrongylus colubriformis</name>
    <name type="common">Black scour worm</name>
    <dbReference type="NCBI Taxonomy" id="6319"/>
    <lineage>
        <taxon>Eukaryota</taxon>
        <taxon>Metazoa</taxon>
        <taxon>Ecdysozoa</taxon>
        <taxon>Nematoda</taxon>
        <taxon>Chromadorea</taxon>
        <taxon>Rhabditida</taxon>
        <taxon>Rhabditina</taxon>
        <taxon>Rhabditomorpha</taxon>
        <taxon>Strongyloidea</taxon>
        <taxon>Trichostrongylidae</taxon>
        <taxon>Trichostrongylus</taxon>
    </lineage>
</organism>
<evidence type="ECO:0000313" key="1">
    <source>
        <dbReference type="EMBL" id="KAK5968569.1"/>
    </source>
</evidence>
<protein>
    <submittedName>
        <fullName evidence="1">Uncharacterized protein</fullName>
    </submittedName>
</protein>
<reference evidence="1 2" key="1">
    <citation type="submission" date="2019-10" db="EMBL/GenBank/DDBJ databases">
        <title>Assembly and Annotation for the nematode Trichostrongylus colubriformis.</title>
        <authorList>
            <person name="Martin J."/>
        </authorList>
    </citation>
    <scope>NUCLEOTIDE SEQUENCE [LARGE SCALE GENOMIC DNA]</scope>
    <source>
        <strain evidence="1">G859</strain>
        <tissue evidence="1">Whole worm</tissue>
    </source>
</reference>
<evidence type="ECO:0000313" key="2">
    <source>
        <dbReference type="Proteomes" id="UP001331761"/>
    </source>
</evidence>
<accession>A0AAN8IXU1</accession>
<proteinExistence type="predicted"/>
<keyword evidence="2" id="KW-1185">Reference proteome</keyword>
<dbReference type="EMBL" id="WIXE01021219">
    <property type="protein sequence ID" value="KAK5968569.1"/>
    <property type="molecule type" value="Genomic_DNA"/>
</dbReference>
<name>A0AAN8IXU1_TRICO</name>
<comment type="caution">
    <text evidence="1">The sequence shown here is derived from an EMBL/GenBank/DDBJ whole genome shotgun (WGS) entry which is preliminary data.</text>
</comment>
<feature type="non-terminal residue" evidence="1">
    <location>
        <position position="273"/>
    </location>
</feature>
<sequence>MRYEKPGKQSVMRRSQFLQPFQYSSIRSDSSSCYIFEFVRTNKENEVFGCTGCKKFGVRRNIKVKDRKLFMEDPTMGHVCLPWKTSQDISTRVTCQEVSNTPANADKKPRQLWQEAIIAISNSNSRALQTHRNAKKYCVSSVAMATNPDAPPSGGPFKDLWHKWDVEKLRTSSVAESFNRLLGVLLRTHPPLKQLILALQSYTSEAKGALLYYRERRADGKRLRRREVLRRHRVAMEMSRFKSLMETTIGFLSTVTYHLLPQDGTLRNGEGSM</sequence>
<dbReference type="Proteomes" id="UP001331761">
    <property type="component" value="Unassembled WGS sequence"/>
</dbReference>
<dbReference type="AlphaFoldDB" id="A0AAN8IXU1"/>
<gene>
    <name evidence="1" type="ORF">GCK32_012671</name>
</gene>